<evidence type="ECO:0000313" key="3">
    <source>
        <dbReference type="Proteomes" id="UP000032336"/>
    </source>
</evidence>
<dbReference type="STRING" id="1121877.FEAC_27560"/>
<dbReference type="PATRIC" id="fig|1121877.4.peg.3091"/>
<dbReference type="InterPro" id="IPR025591">
    <property type="entry name" value="RloB"/>
</dbReference>
<evidence type="ECO:0000256" key="1">
    <source>
        <dbReference type="SAM" id="MobiDB-lite"/>
    </source>
</evidence>
<sequence length="119" mass="13861">MFDVEWPQNHPHLRDAIEQARQGGIELAISNPCFELWLILHFQDHGSWLNNNTARRLRQKLDRSDNKGIDAAIYMPLVRDAARRAEELDERHRLPPRQSILWNASAPRDHQASSRHVIG</sequence>
<comment type="caution">
    <text evidence="2">The sequence shown here is derived from an EMBL/GenBank/DDBJ whole genome shotgun (WGS) entry which is preliminary data.</text>
</comment>
<dbReference type="EMBL" id="JXUW01000038">
    <property type="protein sequence ID" value="KJE75516.1"/>
    <property type="molecule type" value="Genomic_DNA"/>
</dbReference>
<dbReference type="Pfam" id="PF13707">
    <property type="entry name" value="RloB"/>
    <property type="match status" value="1"/>
</dbReference>
<name>A0A0D8FQV1_9ACTN</name>
<accession>A0A0D8FQV1</accession>
<evidence type="ECO:0000313" key="2">
    <source>
        <dbReference type="EMBL" id="KJE75516.1"/>
    </source>
</evidence>
<keyword evidence="3" id="KW-1185">Reference proteome</keyword>
<feature type="region of interest" description="Disordered" evidence="1">
    <location>
        <begin position="99"/>
        <end position="119"/>
    </location>
</feature>
<dbReference type="Proteomes" id="UP000032336">
    <property type="component" value="Unassembled WGS sequence"/>
</dbReference>
<organism evidence="2 3">
    <name type="scientific">Ferrimicrobium acidiphilum DSM 19497</name>
    <dbReference type="NCBI Taxonomy" id="1121877"/>
    <lineage>
        <taxon>Bacteria</taxon>
        <taxon>Bacillati</taxon>
        <taxon>Actinomycetota</taxon>
        <taxon>Acidimicrobiia</taxon>
        <taxon>Acidimicrobiales</taxon>
        <taxon>Acidimicrobiaceae</taxon>
        <taxon>Ferrimicrobium</taxon>
    </lineage>
</organism>
<evidence type="ECO:0008006" key="4">
    <source>
        <dbReference type="Google" id="ProtNLM"/>
    </source>
</evidence>
<gene>
    <name evidence="2" type="ORF">FEAC_27560</name>
</gene>
<dbReference type="AlphaFoldDB" id="A0A0D8FQV1"/>
<proteinExistence type="predicted"/>
<protein>
    <recommendedName>
        <fullName evidence="4">RloB-like protein</fullName>
    </recommendedName>
</protein>
<reference evidence="2 3" key="1">
    <citation type="submission" date="2015-01" db="EMBL/GenBank/DDBJ databases">
        <title>Draft genome of the acidophilic iron oxidizer Ferrimicrobium acidiphilum strain T23.</title>
        <authorList>
            <person name="Poehlein A."/>
            <person name="Eisen S."/>
            <person name="Schloemann M."/>
            <person name="Johnson B.D."/>
            <person name="Daniel R."/>
            <person name="Muehling M."/>
        </authorList>
    </citation>
    <scope>NUCLEOTIDE SEQUENCE [LARGE SCALE GENOMIC DNA]</scope>
    <source>
        <strain evidence="2 3">T23</strain>
    </source>
</reference>